<keyword evidence="2" id="KW-1185">Reference proteome</keyword>
<name>A0AAV7KVU2_PLEWA</name>
<comment type="caution">
    <text evidence="1">The sequence shown here is derived from an EMBL/GenBank/DDBJ whole genome shotgun (WGS) entry which is preliminary data.</text>
</comment>
<gene>
    <name evidence="1" type="ORF">NDU88_002577</name>
</gene>
<dbReference type="Proteomes" id="UP001066276">
    <property type="component" value="Chromosome 12"/>
</dbReference>
<protein>
    <submittedName>
        <fullName evidence="1">Uncharacterized protein</fullName>
    </submittedName>
</protein>
<dbReference type="EMBL" id="JANPWB010000016">
    <property type="protein sequence ID" value="KAJ1082409.1"/>
    <property type="molecule type" value="Genomic_DNA"/>
</dbReference>
<accession>A0AAV7KVU2</accession>
<evidence type="ECO:0000313" key="2">
    <source>
        <dbReference type="Proteomes" id="UP001066276"/>
    </source>
</evidence>
<organism evidence="1 2">
    <name type="scientific">Pleurodeles waltl</name>
    <name type="common">Iberian ribbed newt</name>
    <dbReference type="NCBI Taxonomy" id="8319"/>
    <lineage>
        <taxon>Eukaryota</taxon>
        <taxon>Metazoa</taxon>
        <taxon>Chordata</taxon>
        <taxon>Craniata</taxon>
        <taxon>Vertebrata</taxon>
        <taxon>Euteleostomi</taxon>
        <taxon>Amphibia</taxon>
        <taxon>Batrachia</taxon>
        <taxon>Caudata</taxon>
        <taxon>Salamandroidea</taxon>
        <taxon>Salamandridae</taxon>
        <taxon>Pleurodelinae</taxon>
        <taxon>Pleurodeles</taxon>
    </lineage>
</organism>
<dbReference type="AlphaFoldDB" id="A0AAV7KVU2"/>
<proteinExistence type="predicted"/>
<sequence>MQVMLLQLLRGARGLPGLKMATFLQAPSATYTFLNNPVPNYAIGAAKRFYMVAPVTLYPPWATCLMDEIEHGLGGLKWDLQSGVLAHLRNFTAIHAWEEDIASQGACAGVQVETCLARLPDPAEGQQWKGREKRGCLETIVTIMHA</sequence>
<evidence type="ECO:0000313" key="1">
    <source>
        <dbReference type="EMBL" id="KAJ1082409.1"/>
    </source>
</evidence>
<reference evidence="1" key="1">
    <citation type="journal article" date="2022" name="bioRxiv">
        <title>Sequencing and chromosome-scale assembly of the giantPleurodeles waltlgenome.</title>
        <authorList>
            <person name="Brown T."/>
            <person name="Elewa A."/>
            <person name="Iarovenko S."/>
            <person name="Subramanian E."/>
            <person name="Araus A.J."/>
            <person name="Petzold A."/>
            <person name="Susuki M."/>
            <person name="Suzuki K.-i.T."/>
            <person name="Hayashi T."/>
            <person name="Toyoda A."/>
            <person name="Oliveira C."/>
            <person name="Osipova E."/>
            <person name="Leigh N.D."/>
            <person name="Simon A."/>
            <person name="Yun M.H."/>
        </authorList>
    </citation>
    <scope>NUCLEOTIDE SEQUENCE</scope>
    <source>
        <strain evidence="1">20211129_DDA</strain>
        <tissue evidence="1">Liver</tissue>
    </source>
</reference>